<dbReference type="PANTHER" id="PTHR33102">
    <property type="entry name" value="DVL19-RELATED-RELATED"/>
    <property type="match status" value="1"/>
</dbReference>
<keyword evidence="5" id="KW-1133">Transmembrane helix</keyword>
<evidence type="ECO:0000256" key="4">
    <source>
        <dbReference type="ARBA" id="ARBA00022692"/>
    </source>
</evidence>
<feature type="region of interest" description="Disordered" evidence="8">
    <location>
        <begin position="21"/>
        <end position="40"/>
    </location>
</feature>
<sequence length="89" mass="10111">MELAIASASACSAYCHLSTPANDGGDGTRSSSLSSSSVLLKSRRRRRMMKPAELRRRCYAVLKQQRTRLYILRRCVCMLLCWHEDDLSD</sequence>
<dbReference type="AlphaFoldDB" id="A0A6G1EMU7"/>
<keyword evidence="4" id="KW-0812">Transmembrane</keyword>
<keyword evidence="2" id="KW-0217">Developmental protein</keyword>
<keyword evidence="3" id="KW-1003">Cell membrane</keyword>
<reference evidence="9 10" key="1">
    <citation type="submission" date="2019-11" db="EMBL/GenBank/DDBJ databases">
        <title>Whole genome sequence of Oryza granulata.</title>
        <authorList>
            <person name="Li W."/>
        </authorList>
    </citation>
    <scope>NUCLEOTIDE SEQUENCE [LARGE SCALE GENOMIC DNA]</scope>
    <source>
        <strain evidence="10">cv. Menghai</strain>
        <tissue evidence="9">Leaf</tissue>
    </source>
</reference>
<name>A0A6G1EMU7_9ORYZ</name>
<evidence type="ECO:0000313" key="9">
    <source>
        <dbReference type="EMBL" id="KAF0925949.1"/>
    </source>
</evidence>
<keyword evidence="6" id="KW-0472">Membrane</keyword>
<comment type="subcellular location">
    <subcellularLocation>
        <location evidence="1">Cell membrane</location>
        <topology evidence="1">Single-pass membrane protein</topology>
    </subcellularLocation>
</comment>
<dbReference type="OrthoDB" id="1693826at2759"/>
<dbReference type="GO" id="GO:0008285">
    <property type="term" value="P:negative regulation of cell population proliferation"/>
    <property type="evidence" value="ECO:0007669"/>
    <property type="project" value="InterPro"/>
</dbReference>
<dbReference type="Proteomes" id="UP000479710">
    <property type="component" value="Unassembled WGS sequence"/>
</dbReference>
<dbReference type="InterPro" id="IPR051525">
    <property type="entry name" value="DVL_RTFL_regulatory"/>
</dbReference>
<organism evidence="9 10">
    <name type="scientific">Oryza meyeriana var. granulata</name>
    <dbReference type="NCBI Taxonomy" id="110450"/>
    <lineage>
        <taxon>Eukaryota</taxon>
        <taxon>Viridiplantae</taxon>
        <taxon>Streptophyta</taxon>
        <taxon>Embryophyta</taxon>
        <taxon>Tracheophyta</taxon>
        <taxon>Spermatophyta</taxon>
        <taxon>Magnoliopsida</taxon>
        <taxon>Liliopsida</taxon>
        <taxon>Poales</taxon>
        <taxon>Poaceae</taxon>
        <taxon>BOP clade</taxon>
        <taxon>Oryzoideae</taxon>
        <taxon>Oryzeae</taxon>
        <taxon>Oryzinae</taxon>
        <taxon>Oryza</taxon>
        <taxon>Oryza meyeriana</taxon>
    </lineage>
</organism>
<dbReference type="Pfam" id="PF08137">
    <property type="entry name" value="DVL"/>
    <property type="match status" value="1"/>
</dbReference>
<gene>
    <name evidence="9" type="ORF">E2562_018748</name>
</gene>
<evidence type="ECO:0000256" key="6">
    <source>
        <dbReference type="ARBA" id="ARBA00023136"/>
    </source>
</evidence>
<evidence type="ECO:0000313" key="10">
    <source>
        <dbReference type="Proteomes" id="UP000479710"/>
    </source>
</evidence>
<feature type="compositionally biased region" description="Low complexity" evidence="8">
    <location>
        <begin position="29"/>
        <end position="40"/>
    </location>
</feature>
<evidence type="ECO:0000256" key="7">
    <source>
        <dbReference type="ARBA" id="ARBA00024340"/>
    </source>
</evidence>
<dbReference type="GO" id="GO:0048367">
    <property type="term" value="P:shoot system development"/>
    <property type="evidence" value="ECO:0007669"/>
    <property type="project" value="UniProtKB-ARBA"/>
</dbReference>
<evidence type="ECO:0000256" key="1">
    <source>
        <dbReference type="ARBA" id="ARBA00004162"/>
    </source>
</evidence>
<evidence type="ECO:0000256" key="5">
    <source>
        <dbReference type="ARBA" id="ARBA00022989"/>
    </source>
</evidence>
<evidence type="ECO:0000256" key="8">
    <source>
        <dbReference type="SAM" id="MobiDB-lite"/>
    </source>
</evidence>
<evidence type="ECO:0000256" key="3">
    <source>
        <dbReference type="ARBA" id="ARBA00022475"/>
    </source>
</evidence>
<accession>A0A6G1EMU7</accession>
<comment type="similarity">
    <text evidence="7">Belongs to the DVL/RTFL small polypeptides family.</text>
</comment>
<evidence type="ECO:0000256" key="2">
    <source>
        <dbReference type="ARBA" id="ARBA00022473"/>
    </source>
</evidence>
<dbReference type="EMBL" id="SPHZ02000003">
    <property type="protein sequence ID" value="KAF0925949.1"/>
    <property type="molecule type" value="Genomic_DNA"/>
</dbReference>
<dbReference type="InterPro" id="IPR012552">
    <property type="entry name" value="DVL"/>
</dbReference>
<keyword evidence="10" id="KW-1185">Reference proteome</keyword>
<proteinExistence type="inferred from homology"/>
<comment type="caution">
    <text evidence="9">The sequence shown here is derived from an EMBL/GenBank/DDBJ whole genome shotgun (WGS) entry which is preliminary data.</text>
</comment>
<protein>
    <submittedName>
        <fullName evidence="9">Uncharacterized protein</fullName>
    </submittedName>
</protein>
<dbReference type="GO" id="GO:0005886">
    <property type="term" value="C:plasma membrane"/>
    <property type="evidence" value="ECO:0007669"/>
    <property type="project" value="UniProtKB-SubCell"/>
</dbReference>